<dbReference type="Pfam" id="PF13977">
    <property type="entry name" value="TetR_C_6"/>
    <property type="match status" value="1"/>
</dbReference>
<evidence type="ECO:0000313" key="7">
    <source>
        <dbReference type="EMBL" id="TMR38239.1"/>
    </source>
</evidence>
<dbReference type="Proteomes" id="UP000306628">
    <property type="component" value="Unassembled WGS sequence"/>
</dbReference>
<dbReference type="RefSeq" id="WP_138688430.1">
    <property type="nucleotide sequence ID" value="NZ_JBHSAZ010000046.1"/>
</dbReference>
<name>A0A5S4GZL8_9ACTN</name>
<dbReference type="OrthoDB" id="7505659at2"/>
<dbReference type="PROSITE" id="PS50977">
    <property type="entry name" value="HTH_TETR_2"/>
    <property type="match status" value="1"/>
</dbReference>
<evidence type="ECO:0000256" key="1">
    <source>
        <dbReference type="ARBA" id="ARBA00022491"/>
    </source>
</evidence>
<keyword evidence="3 5" id="KW-0238">DNA-binding</keyword>
<evidence type="ECO:0000256" key="4">
    <source>
        <dbReference type="ARBA" id="ARBA00023163"/>
    </source>
</evidence>
<dbReference type="Pfam" id="PF00440">
    <property type="entry name" value="TetR_N"/>
    <property type="match status" value="1"/>
</dbReference>
<dbReference type="InterPro" id="IPR009057">
    <property type="entry name" value="Homeodomain-like_sf"/>
</dbReference>
<dbReference type="SUPFAM" id="SSF48498">
    <property type="entry name" value="Tetracyclin repressor-like, C-terminal domain"/>
    <property type="match status" value="1"/>
</dbReference>
<evidence type="ECO:0000256" key="3">
    <source>
        <dbReference type="ARBA" id="ARBA00023125"/>
    </source>
</evidence>
<evidence type="ECO:0000313" key="8">
    <source>
        <dbReference type="Proteomes" id="UP000306628"/>
    </source>
</evidence>
<dbReference type="InterPro" id="IPR001647">
    <property type="entry name" value="HTH_TetR"/>
</dbReference>
<proteinExistence type="predicted"/>
<sequence>MKTSRRGGYAVGTARRAKIVELAARRFAEAGGYHSTSMAQIAADAGLSEGGLLHHFPSKKHLLLAVAEHRLAGDATWWAGLPAEATGLDVLHAMVETTERHLAQPGLIELFVLISAEAVDRAGPAQALFAERYEQAVAEITRRLRDGARSGHFREDVDFASVAREYIAASDGLQLQWVISGGTLDLAGAVRAHLDRLARSITVDGRGLGRG</sequence>
<feature type="domain" description="HTH tetR-type" evidence="6">
    <location>
        <begin position="13"/>
        <end position="74"/>
    </location>
</feature>
<keyword evidence="2" id="KW-0805">Transcription regulation</keyword>
<comment type="caution">
    <text evidence="7">The sequence shown here is derived from an EMBL/GenBank/DDBJ whole genome shotgun (WGS) entry which is preliminary data.</text>
</comment>
<keyword evidence="1" id="KW-0678">Repressor</keyword>
<feature type="DNA-binding region" description="H-T-H motif" evidence="5">
    <location>
        <begin position="37"/>
        <end position="56"/>
    </location>
</feature>
<dbReference type="AlphaFoldDB" id="A0A5S4GZL8"/>
<evidence type="ECO:0000259" key="6">
    <source>
        <dbReference type="PROSITE" id="PS50977"/>
    </source>
</evidence>
<evidence type="ECO:0000256" key="2">
    <source>
        <dbReference type="ARBA" id="ARBA00023015"/>
    </source>
</evidence>
<accession>A0A5S4GZL8</accession>
<dbReference type="Gene3D" id="1.10.357.10">
    <property type="entry name" value="Tetracycline Repressor, domain 2"/>
    <property type="match status" value="1"/>
</dbReference>
<dbReference type="InterPro" id="IPR036271">
    <property type="entry name" value="Tet_transcr_reg_TetR-rel_C_sf"/>
</dbReference>
<dbReference type="InterPro" id="IPR039538">
    <property type="entry name" value="BetI_C"/>
</dbReference>
<dbReference type="EMBL" id="VCKX01000010">
    <property type="protein sequence ID" value="TMR38239.1"/>
    <property type="molecule type" value="Genomic_DNA"/>
</dbReference>
<dbReference type="SUPFAM" id="SSF46689">
    <property type="entry name" value="Homeodomain-like"/>
    <property type="match status" value="1"/>
</dbReference>
<dbReference type="GO" id="GO:0003677">
    <property type="term" value="F:DNA binding"/>
    <property type="evidence" value="ECO:0007669"/>
    <property type="project" value="UniProtKB-UniRule"/>
</dbReference>
<dbReference type="PANTHER" id="PTHR47506">
    <property type="entry name" value="TRANSCRIPTIONAL REGULATORY PROTEIN"/>
    <property type="match status" value="1"/>
</dbReference>
<keyword evidence="4" id="KW-0804">Transcription</keyword>
<gene>
    <name evidence="7" type="ORF">ETD85_05120</name>
</gene>
<protein>
    <submittedName>
        <fullName evidence="7">TetR/AcrR family transcriptional regulator</fullName>
    </submittedName>
</protein>
<keyword evidence="8" id="KW-1185">Reference proteome</keyword>
<dbReference type="PANTHER" id="PTHR47506:SF6">
    <property type="entry name" value="HTH-TYPE TRANSCRIPTIONAL REPRESSOR NEMR"/>
    <property type="match status" value="1"/>
</dbReference>
<evidence type="ECO:0000256" key="5">
    <source>
        <dbReference type="PROSITE-ProRule" id="PRU00335"/>
    </source>
</evidence>
<organism evidence="7 8">
    <name type="scientific">Nonomuraea zeae</name>
    <dbReference type="NCBI Taxonomy" id="1642303"/>
    <lineage>
        <taxon>Bacteria</taxon>
        <taxon>Bacillati</taxon>
        <taxon>Actinomycetota</taxon>
        <taxon>Actinomycetes</taxon>
        <taxon>Streptosporangiales</taxon>
        <taxon>Streptosporangiaceae</taxon>
        <taxon>Nonomuraea</taxon>
    </lineage>
</organism>
<reference evidence="7 8" key="1">
    <citation type="submission" date="2019-05" db="EMBL/GenBank/DDBJ databases">
        <title>Draft genome sequence of Nonomuraea zeae DSM 100528.</title>
        <authorList>
            <person name="Saricaoglu S."/>
            <person name="Isik K."/>
        </authorList>
    </citation>
    <scope>NUCLEOTIDE SEQUENCE [LARGE SCALE GENOMIC DNA]</scope>
    <source>
        <strain evidence="7 8">DSM 100528</strain>
    </source>
</reference>